<dbReference type="AlphaFoldDB" id="S7UZS9"/>
<reference evidence="2 3" key="1">
    <citation type="submission" date="2006-05" db="EMBL/GenBank/DDBJ databases">
        <authorList>
            <person name="Paulsen I."/>
        </authorList>
    </citation>
    <scope>NUCLEOTIDE SEQUENCE [LARGE SCALE GENOMIC DNA]</scope>
    <source>
        <strain evidence="2 3">GT1</strain>
    </source>
</reference>
<dbReference type="EMBL" id="AAQM03000064">
    <property type="protein sequence ID" value="EPR63231.1"/>
    <property type="molecule type" value="Genomic_DNA"/>
</dbReference>
<protein>
    <submittedName>
        <fullName evidence="2">Putative transmembrane protein</fullName>
    </submittedName>
</protein>
<comment type="caution">
    <text evidence="2">The sequence shown here is derived from an EMBL/GenBank/DDBJ whole genome shotgun (WGS) entry which is preliminary data.</text>
</comment>
<keyword evidence="1" id="KW-1133">Transmembrane helix</keyword>
<dbReference type="OrthoDB" id="385008at2759"/>
<dbReference type="Proteomes" id="UP000005641">
    <property type="component" value="Unassembled WGS sequence"/>
</dbReference>
<evidence type="ECO:0000313" key="2">
    <source>
        <dbReference type="EMBL" id="EPR63231.1"/>
    </source>
</evidence>
<feature type="transmembrane region" description="Helical" evidence="1">
    <location>
        <begin position="12"/>
        <end position="31"/>
    </location>
</feature>
<keyword evidence="1 2" id="KW-0812">Transmembrane</keyword>
<accession>S7UZS9</accession>
<sequence>MIAVHHHPVAYFHFVLSLGAILATICGFVFYSKDMFGDTLSLLHVNTGSSPYLNIWFVVFLDSIMLIFLPSSGVVVYGNHKELGCLYLITGVIFRHLDSTFERHIPCLLSFVFFGSFERIAKSSPFRVRRKELYRLGTSVEEFADSTANFFIGAEK</sequence>
<name>S7UZS9_TOXGG</name>
<proteinExistence type="predicted"/>
<keyword evidence="1" id="KW-0472">Membrane</keyword>
<feature type="transmembrane region" description="Helical" evidence="1">
    <location>
        <begin position="51"/>
        <end position="69"/>
    </location>
</feature>
<evidence type="ECO:0000313" key="3">
    <source>
        <dbReference type="Proteomes" id="UP000005641"/>
    </source>
</evidence>
<gene>
    <name evidence="2" type="ORF">TGGT1_408770</name>
</gene>
<reference evidence="2 3" key="2">
    <citation type="submission" date="2013-05" db="EMBL/GenBank/DDBJ databases">
        <authorList>
            <person name="Sibley D."/>
            <person name="Venepally P."/>
            <person name="Karamycheva S."/>
            <person name="Hadjithomas M."/>
            <person name="Khan A."/>
            <person name="Brunk B."/>
            <person name="Roos D."/>
            <person name="Caler E."/>
            <person name="Lorenzi H."/>
        </authorList>
    </citation>
    <scope>NUCLEOTIDE SEQUENCE [LARGE SCALE GENOMIC DNA]</scope>
    <source>
        <strain evidence="2 3">GT1</strain>
    </source>
</reference>
<evidence type="ECO:0000256" key="1">
    <source>
        <dbReference type="SAM" id="Phobius"/>
    </source>
</evidence>
<organism evidence="2 3">
    <name type="scientific">Toxoplasma gondii (strain ATCC 50853 / GT1)</name>
    <dbReference type="NCBI Taxonomy" id="507601"/>
    <lineage>
        <taxon>Eukaryota</taxon>
        <taxon>Sar</taxon>
        <taxon>Alveolata</taxon>
        <taxon>Apicomplexa</taxon>
        <taxon>Conoidasida</taxon>
        <taxon>Coccidia</taxon>
        <taxon>Eucoccidiorida</taxon>
        <taxon>Eimeriorina</taxon>
        <taxon>Sarcocystidae</taxon>
        <taxon>Toxoplasma</taxon>
    </lineage>
</organism>
<dbReference type="VEuPathDB" id="ToxoDB:TGGT1_408770"/>